<reference evidence="2 3" key="1">
    <citation type="journal article" date="2019" name="Nat. Ecol. Evol.">
        <title>Megaphylogeny resolves global patterns of mushroom evolution.</title>
        <authorList>
            <person name="Varga T."/>
            <person name="Krizsan K."/>
            <person name="Foldi C."/>
            <person name="Dima B."/>
            <person name="Sanchez-Garcia M."/>
            <person name="Sanchez-Ramirez S."/>
            <person name="Szollosi G.J."/>
            <person name="Szarkandi J.G."/>
            <person name="Papp V."/>
            <person name="Albert L."/>
            <person name="Andreopoulos W."/>
            <person name="Angelini C."/>
            <person name="Antonin V."/>
            <person name="Barry K.W."/>
            <person name="Bougher N.L."/>
            <person name="Buchanan P."/>
            <person name="Buyck B."/>
            <person name="Bense V."/>
            <person name="Catcheside P."/>
            <person name="Chovatia M."/>
            <person name="Cooper J."/>
            <person name="Damon W."/>
            <person name="Desjardin D."/>
            <person name="Finy P."/>
            <person name="Geml J."/>
            <person name="Haridas S."/>
            <person name="Hughes K."/>
            <person name="Justo A."/>
            <person name="Karasinski D."/>
            <person name="Kautmanova I."/>
            <person name="Kiss B."/>
            <person name="Kocsube S."/>
            <person name="Kotiranta H."/>
            <person name="LaButti K.M."/>
            <person name="Lechner B.E."/>
            <person name="Liimatainen K."/>
            <person name="Lipzen A."/>
            <person name="Lukacs Z."/>
            <person name="Mihaltcheva S."/>
            <person name="Morgado L.N."/>
            <person name="Niskanen T."/>
            <person name="Noordeloos M.E."/>
            <person name="Ohm R.A."/>
            <person name="Ortiz-Santana B."/>
            <person name="Ovrebo C."/>
            <person name="Racz N."/>
            <person name="Riley R."/>
            <person name="Savchenko A."/>
            <person name="Shiryaev A."/>
            <person name="Soop K."/>
            <person name="Spirin V."/>
            <person name="Szebenyi C."/>
            <person name="Tomsovsky M."/>
            <person name="Tulloss R.E."/>
            <person name="Uehling J."/>
            <person name="Grigoriev I.V."/>
            <person name="Vagvolgyi C."/>
            <person name="Papp T."/>
            <person name="Martin F.M."/>
            <person name="Miettinen O."/>
            <person name="Hibbett D.S."/>
            <person name="Nagy L.G."/>
        </authorList>
    </citation>
    <scope>NUCLEOTIDE SEQUENCE [LARGE SCALE GENOMIC DNA]</scope>
    <source>
        <strain evidence="2 3">CBS 962.96</strain>
    </source>
</reference>
<evidence type="ECO:0000313" key="3">
    <source>
        <dbReference type="Proteomes" id="UP000297245"/>
    </source>
</evidence>
<keyword evidence="1" id="KW-0812">Transmembrane</keyword>
<sequence>MSNVLGANYKTTSVVNPIPTIDHSVPSQTPNVPNQANTRNISQLYMDNKEGLDDVYSVPVRNPLAAAREPTQFIYTSRIQGDRESLELSQIPAHSDGRFIGEESPEVLFTISRFRGKIIVESTAAEPKDARVIITRFNGQLSVSDPNVFVDRSQSKSSGTAVYRFLCAFLRALFYPTAFIMVLNFPDVYPVVLHWLQEQTDMFAFFGTIIQNVASSQLAGAVLQYTVFCLIVTL</sequence>
<gene>
    <name evidence="2" type="ORF">K435DRAFT_854579</name>
</gene>
<dbReference type="Proteomes" id="UP000297245">
    <property type="component" value="Unassembled WGS sequence"/>
</dbReference>
<keyword evidence="1" id="KW-0472">Membrane</keyword>
<accession>A0A4S8MEX0</accession>
<feature type="transmembrane region" description="Helical" evidence="1">
    <location>
        <begin position="162"/>
        <end position="183"/>
    </location>
</feature>
<name>A0A4S8MEX0_DENBC</name>
<keyword evidence="3" id="KW-1185">Reference proteome</keyword>
<keyword evidence="1" id="KW-1133">Transmembrane helix</keyword>
<dbReference type="AlphaFoldDB" id="A0A4S8MEX0"/>
<feature type="transmembrane region" description="Helical" evidence="1">
    <location>
        <begin position="203"/>
        <end position="232"/>
    </location>
</feature>
<organism evidence="2 3">
    <name type="scientific">Dendrothele bispora (strain CBS 962.96)</name>
    <dbReference type="NCBI Taxonomy" id="1314807"/>
    <lineage>
        <taxon>Eukaryota</taxon>
        <taxon>Fungi</taxon>
        <taxon>Dikarya</taxon>
        <taxon>Basidiomycota</taxon>
        <taxon>Agaricomycotina</taxon>
        <taxon>Agaricomycetes</taxon>
        <taxon>Agaricomycetidae</taxon>
        <taxon>Agaricales</taxon>
        <taxon>Agaricales incertae sedis</taxon>
        <taxon>Dendrothele</taxon>
    </lineage>
</organism>
<evidence type="ECO:0000256" key="1">
    <source>
        <dbReference type="SAM" id="Phobius"/>
    </source>
</evidence>
<protein>
    <submittedName>
        <fullName evidence="2">Uncharacterized protein</fullName>
    </submittedName>
</protein>
<dbReference type="EMBL" id="ML179101">
    <property type="protein sequence ID" value="THV00659.1"/>
    <property type="molecule type" value="Genomic_DNA"/>
</dbReference>
<proteinExistence type="predicted"/>
<evidence type="ECO:0000313" key="2">
    <source>
        <dbReference type="EMBL" id="THV00659.1"/>
    </source>
</evidence>